<accession>A0A844FPF4</accession>
<name>A0A844FPF4_9LACO</name>
<keyword evidence="1" id="KW-0472">Membrane</keyword>
<dbReference type="AlphaFoldDB" id="A0A844FPF4"/>
<sequence>MKSKLIDIFFFTLAGISGSLAVISLLKDRTAGGIAIDLLFLLISGYFVLRGFLDVKSENKKLSKNWQYLSWSAWTVLLISVVMAFCGYRLGNSASGWTGIILFLLCAFVVPEQENDKNLHVKRRDETSFGQDEKAKKK</sequence>
<feature type="transmembrane region" description="Helical" evidence="1">
    <location>
        <begin position="96"/>
        <end position="113"/>
    </location>
</feature>
<dbReference type="Proteomes" id="UP000452141">
    <property type="component" value="Unassembled WGS sequence"/>
</dbReference>
<organism evidence="2 3">
    <name type="scientific">Lactobacillus equicursoris</name>
    <dbReference type="NCBI Taxonomy" id="420645"/>
    <lineage>
        <taxon>Bacteria</taxon>
        <taxon>Bacillati</taxon>
        <taxon>Bacillota</taxon>
        <taxon>Bacilli</taxon>
        <taxon>Lactobacillales</taxon>
        <taxon>Lactobacillaceae</taxon>
        <taxon>Lactobacillus</taxon>
    </lineage>
</organism>
<feature type="transmembrane region" description="Helical" evidence="1">
    <location>
        <begin position="69"/>
        <end position="90"/>
    </location>
</feature>
<comment type="caution">
    <text evidence="2">The sequence shown here is derived from an EMBL/GenBank/DDBJ whole genome shotgun (WGS) entry which is preliminary data.</text>
</comment>
<evidence type="ECO:0000256" key="1">
    <source>
        <dbReference type="SAM" id="Phobius"/>
    </source>
</evidence>
<reference evidence="2 3" key="1">
    <citation type="submission" date="2019-08" db="EMBL/GenBank/DDBJ databases">
        <title>In-depth cultivation of the pig gut microbiome towards novel bacterial diversity and tailored functional studies.</title>
        <authorList>
            <person name="Wylensek D."/>
            <person name="Hitch T.C.A."/>
            <person name="Clavel T."/>
        </authorList>
    </citation>
    <scope>NUCLEOTIDE SEQUENCE [LARGE SCALE GENOMIC DNA]</scope>
    <source>
        <strain evidence="2 3">WCA-470BD-2E</strain>
    </source>
</reference>
<keyword evidence="1" id="KW-1133">Transmembrane helix</keyword>
<protein>
    <submittedName>
        <fullName evidence="2">RTA1 domain-containing protein</fullName>
    </submittedName>
</protein>
<evidence type="ECO:0000313" key="3">
    <source>
        <dbReference type="Proteomes" id="UP000452141"/>
    </source>
</evidence>
<evidence type="ECO:0000313" key="2">
    <source>
        <dbReference type="EMBL" id="MST80062.1"/>
    </source>
</evidence>
<feature type="transmembrane region" description="Helical" evidence="1">
    <location>
        <begin position="31"/>
        <end position="49"/>
    </location>
</feature>
<proteinExistence type="predicted"/>
<dbReference type="RefSeq" id="WP_154486982.1">
    <property type="nucleotide sequence ID" value="NZ_JAQYBB010000029.1"/>
</dbReference>
<keyword evidence="1" id="KW-0812">Transmembrane</keyword>
<gene>
    <name evidence="2" type="ORF">FYJ61_06250</name>
</gene>
<dbReference type="EMBL" id="VUMW01000015">
    <property type="protein sequence ID" value="MST80062.1"/>
    <property type="molecule type" value="Genomic_DNA"/>
</dbReference>